<feature type="domain" description="HTH arsR-type" evidence="4">
    <location>
        <begin position="14"/>
        <end position="97"/>
    </location>
</feature>
<evidence type="ECO:0000256" key="2">
    <source>
        <dbReference type="ARBA" id="ARBA00023125"/>
    </source>
</evidence>
<dbReference type="PRINTS" id="PR00778">
    <property type="entry name" value="HTHARSR"/>
</dbReference>
<dbReference type="PANTHER" id="PTHR33154">
    <property type="entry name" value="TRANSCRIPTIONAL REGULATOR, ARSR FAMILY"/>
    <property type="match status" value="1"/>
</dbReference>
<name>A7NMN2_ROSCS</name>
<dbReference type="OrthoDB" id="9798835at2"/>
<dbReference type="InterPro" id="IPR051081">
    <property type="entry name" value="HTH_MetalResp_TranReg"/>
</dbReference>
<dbReference type="KEGG" id="rca:Rcas_2732"/>
<protein>
    <submittedName>
        <fullName evidence="5">Putative transcriptional regulator, ArsR family</fullName>
    </submittedName>
</protein>
<evidence type="ECO:0000313" key="6">
    <source>
        <dbReference type="Proteomes" id="UP000000263"/>
    </source>
</evidence>
<dbReference type="Proteomes" id="UP000000263">
    <property type="component" value="Chromosome"/>
</dbReference>
<dbReference type="InterPro" id="IPR036390">
    <property type="entry name" value="WH_DNA-bd_sf"/>
</dbReference>
<dbReference type="GO" id="GO:0003677">
    <property type="term" value="F:DNA binding"/>
    <property type="evidence" value="ECO:0007669"/>
    <property type="project" value="UniProtKB-KW"/>
</dbReference>
<dbReference type="HOGENOM" id="CLU_097806_3_2_0"/>
<evidence type="ECO:0000259" key="4">
    <source>
        <dbReference type="SMART" id="SM00418"/>
    </source>
</evidence>
<dbReference type="InterPro" id="IPR036388">
    <property type="entry name" value="WH-like_DNA-bd_sf"/>
</dbReference>
<accession>A7NMN2</accession>
<gene>
    <name evidence="5" type="ordered locus">Rcas_2732</name>
</gene>
<dbReference type="CDD" id="cd00090">
    <property type="entry name" value="HTH_ARSR"/>
    <property type="match status" value="1"/>
</dbReference>
<keyword evidence="6" id="KW-1185">Reference proteome</keyword>
<keyword evidence="2" id="KW-0238">DNA-binding</keyword>
<evidence type="ECO:0000313" key="5">
    <source>
        <dbReference type="EMBL" id="ABU58803.1"/>
    </source>
</evidence>
<dbReference type="RefSeq" id="WP_012121227.1">
    <property type="nucleotide sequence ID" value="NC_009767.1"/>
</dbReference>
<dbReference type="eggNOG" id="COG0640">
    <property type="taxonomic scope" value="Bacteria"/>
</dbReference>
<keyword evidence="1" id="KW-0805">Transcription regulation</keyword>
<dbReference type="Gene3D" id="1.10.10.10">
    <property type="entry name" value="Winged helix-like DNA-binding domain superfamily/Winged helix DNA-binding domain"/>
    <property type="match status" value="1"/>
</dbReference>
<dbReference type="SUPFAM" id="SSF46785">
    <property type="entry name" value="Winged helix' DNA-binding domain"/>
    <property type="match status" value="1"/>
</dbReference>
<keyword evidence="3" id="KW-0804">Transcription</keyword>
<dbReference type="SMART" id="SM00418">
    <property type="entry name" value="HTH_ARSR"/>
    <property type="match status" value="1"/>
</dbReference>
<dbReference type="InterPro" id="IPR001845">
    <property type="entry name" value="HTH_ArsR_DNA-bd_dom"/>
</dbReference>
<sequence>MVSESLSDDDRLIGVCRALAHPVRLAIVRYVQRHPRCIGNQIQLHLPAQLARAQSTLSQHLKVLCSSGVLLAESEGPATCYTLNQTQLDWLCQQIGTLRD</sequence>
<dbReference type="EMBL" id="CP000804">
    <property type="protein sequence ID" value="ABU58803.1"/>
    <property type="molecule type" value="Genomic_DNA"/>
</dbReference>
<evidence type="ECO:0000256" key="3">
    <source>
        <dbReference type="ARBA" id="ARBA00023163"/>
    </source>
</evidence>
<dbReference type="AlphaFoldDB" id="A7NMN2"/>
<dbReference type="STRING" id="383372.Rcas_2732"/>
<dbReference type="PANTHER" id="PTHR33154:SF15">
    <property type="entry name" value="REGULATORY PROTEIN ARSR"/>
    <property type="match status" value="1"/>
</dbReference>
<organism evidence="5 6">
    <name type="scientific">Roseiflexus castenholzii (strain DSM 13941 / HLO8)</name>
    <dbReference type="NCBI Taxonomy" id="383372"/>
    <lineage>
        <taxon>Bacteria</taxon>
        <taxon>Bacillati</taxon>
        <taxon>Chloroflexota</taxon>
        <taxon>Chloroflexia</taxon>
        <taxon>Chloroflexales</taxon>
        <taxon>Roseiflexineae</taxon>
        <taxon>Roseiflexaceae</taxon>
        <taxon>Roseiflexus</taxon>
    </lineage>
</organism>
<dbReference type="InterPro" id="IPR011991">
    <property type="entry name" value="ArsR-like_HTH"/>
</dbReference>
<proteinExistence type="predicted"/>
<evidence type="ECO:0000256" key="1">
    <source>
        <dbReference type="ARBA" id="ARBA00023015"/>
    </source>
</evidence>
<reference evidence="5 6" key="1">
    <citation type="submission" date="2007-08" db="EMBL/GenBank/DDBJ databases">
        <title>Complete sequence of Roseiflexus castenholzii DSM 13941.</title>
        <authorList>
            <consortium name="US DOE Joint Genome Institute"/>
            <person name="Copeland A."/>
            <person name="Lucas S."/>
            <person name="Lapidus A."/>
            <person name="Barry K."/>
            <person name="Glavina del Rio T."/>
            <person name="Dalin E."/>
            <person name="Tice H."/>
            <person name="Pitluck S."/>
            <person name="Thompson L.S."/>
            <person name="Brettin T."/>
            <person name="Bruce D."/>
            <person name="Detter J.C."/>
            <person name="Han C."/>
            <person name="Tapia R."/>
            <person name="Schmutz J."/>
            <person name="Larimer F."/>
            <person name="Land M."/>
            <person name="Hauser L."/>
            <person name="Kyrpides N."/>
            <person name="Mikhailova N."/>
            <person name="Bryant D.A."/>
            <person name="Hanada S."/>
            <person name="Tsukatani Y."/>
            <person name="Richardson P."/>
        </authorList>
    </citation>
    <scope>NUCLEOTIDE SEQUENCE [LARGE SCALE GENOMIC DNA]</scope>
    <source>
        <strain evidence="6">DSM 13941 / HLO8</strain>
    </source>
</reference>
<dbReference type="GO" id="GO:0003700">
    <property type="term" value="F:DNA-binding transcription factor activity"/>
    <property type="evidence" value="ECO:0007669"/>
    <property type="project" value="InterPro"/>
</dbReference>